<name>A0ACB9ZWU0_CATRO</name>
<sequence>MMCSLGKNPSISRRPASLPHHQVFSASPANVAIHLPSQLHFAYTFSILSAVYFERGLRLFKLYAYQFMDEDRSWMYRRTVPGLWGLSTEFKLGVKRFVNWYLKEDDLKLHLHKSWFLLDYYNWTAHGELLSGYRPIVGKIALQEMLKVTLTVRVHCGSGNDEKETKTDKNGAKTTITEAISKNAALPREAYVIFVFCLSFIKVYPPFVSCFYCFWEDPEKNKELFVYKVRGAKGEHGTPSYRDRLAYADEQLMFDAANGSDNGHVYHFRSQSAAITAELWGGSNSDVFNMKRDMILIIRMQDK</sequence>
<accession>A0ACB9ZWU0</accession>
<gene>
    <name evidence="1" type="ORF">M9H77_29510</name>
</gene>
<comment type="caution">
    <text evidence="1">The sequence shown here is derived from an EMBL/GenBank/DDBJ whole genome shotgun (WGS) entry which is preliminary data.</text>
</comment>
<reference evidence="2" key="1">
    <citation type="journal article" date="2023" name="Nat. Plants">
        <title>Single-cell RNA sequencing provides a high-resolution roadmap for understanding the multicellular compartmentation of specialized metabolism.</title>
        <authorList>
            <person name="Sun S."/>
            <person name="Shen X."/>
            <person name="Li Y."/>
            <person name="Li Y."/>
            <person name="Wang S."/>
            <person name="Li R."/>
            <person name="Zhang H."/>
            <person name="Shen G."/>
            <person name="Guo B."/>
            <person name="Wei J."/>
            <person name="Xu J."/>
            <person name="St-Pierre B."/>
            <person name="Chen S."/>
            <person name="Sun C."/>
        </authorList>
    </citation>
    <scope>NUCLEOTIDE SEQUENCE [LARGE SCALE GENOMIC DNA]</scope>
</reference>
<organism evidence="1 2">
    <name type="scientific">Catharanthus roseus</name>
    <name type="common">Madagascar periwinkle</name>
    <name type="synonym">Vinca rosea</name>
    <dbReference type="NCBI Taxonomy" id="4058"/>
    <lineage>
        <taxon>Eukaryota</taxon>
        <taxon>Viridiplantae</taxon>
        <taxon>Streptophyta</taxon>
        <taxon>Embryophyta</taxon>
        <taxon>Tracheophyta</taxon>
        <taxon>Spermatophyta</taxon>
        <taxon>Magnoliopsida</taxon>
        <taxon>eudicotyledons</taxon>
        <taxon>Gunneridae</taxon>
        <taxon>Pentapetalae</taxon>
        <taxon>asterids</taxon>
        <taxon>lamiids</taxon>
        <taxon>Gentianales</taxon>
        <taxon>Apocynaceae</taxon>
        <taxon>Rauvolfioideae</taxon>
        <taxon>Vinceae</taxon>
        <taxon>Catharanthinae</taxon>
        <taxon>Catharanthus</taxon>
    </lineage>
</organism>
<evidence type="ECO:0000313" key="1">
    <source>
        <dbReference type="EMBL" id="KAI5652323.1"/>
    </source>
</evidence>
<protein>
    <submittedName>
        <fullName evidence="1">Uncharacterized protein</fullName>
    </submittedName>
</protein>
<dbReference type="Proteomes" id="UP001060085">
    <property type="component" value="Linkage Group LG07"/>
</dbReference>
<dbReference type="EMBL" id="CM044707">
    <property type="protein sequence ID" value="KAI5652323.1"/>
    <property type="molecule type" value="Genomic_DNA"/>
</dbReference>
<keyword evidence="2" id="KW-1185">Reference proteome</keyword>
<evidence type="ECO:0000313" key="2">
    <source>
        <dbReference type="Proteomes" id="UP001060085"/>
    </source>
</evidence>
<proteinExistence type="predicted"/>